<name>A0A428ZEI4_KIBAR</name>
<organism evidence="2 3">
    <name type="scientific">Kibdelosporangium aridum</name>
    <dbReference type="NCBI Taxonomy" id="2030"/>
    <lineage>
        <taxon>Bacteria</taxon>
        <taxon>Bacillati</taxon>
        <taxon>Actinomycetota</taxon>
        <taxon>Actinomycetes</taxon>
        <taxon>Pseudonocardiales</taxon>
        <taxon>Pseudonocardiaceae</taxon>
        <taxon>Kibdelosporangium</taxon>
    </lineage>
</organism>
<protein>
    <submittedName>
        <fullName evidence="2">Uncharacterized protein</fullName>
    </submittedName>
</protein>
<evidence type="ECO:0000256" key="1">
    <source>
        <dbReference type="SAM" id="MobiDB-lite"/>
    </source>
</evidence>
<dbReference type="InterPro" id="IPR036188">
    <property type="entry name" value="FAD/NAD-bd_sf"/>
</dbReference>
<evidence type="ECO:0000313" key="3">
    <source>
        <dbReference type="Proteomes" id="UP000287547"/>
    </source>
</evidence>
<feature type="region of interest" description="Disordered" evidence="1">
    <location>
        <begin position="50"/>
        <end position="73"/>
    </location>
</feature>
<dbReference type="Gene3D" id="3.50.50.60">
    <property type="entry name" value="FAD/NAD(P)-binding domain"/>
    <property type="match status" value="1"/>
</dbReference>
<comment type="caution">
    <text evidence="2">The sequence shown here is derived from an EMBL/GenBank/DDBJ whole genome shotgun (WGS) entry which is preliminary data.</text>
</comment>
<evidence type="ECO:0000313" key="2">
    <source>
        <dbReference type="EMBL" id="RSM86391.1"/>
    </source>
</evidence>
<dbReference type="AlphaFoldDB" id="A0A428ZEI4"/>
<dbReference type="EMBL" id="QHKI01000009">
    <property type="protein sequence ID" value="RSM86391.1"/>
    <property type="molecule type" value="Genomic_DNA"/>
</dbReference>
<gene>
    <name evidence="2" type="ORF">DMH04_14665</name>
</gene>
<reference evidence="2 3" key="1">
    <citation type="submission" date="2018-05" db="EMBL/GenBank/DDBJ databases">
        <title>Evolution of GPA BGCs.</title>
        <authorList>
            <person name="Waglechner N."/>
            <person name="Wright G.D."/>
        </authorList>
    </citation>
    <scope>NUCLEOTIDE SEQUENCE [LARGE SCALE GENOMIC DNA]</scope>
    <source>
        <strain evidence="2 3">A82846</strain>
    </source>
</reference>
<accession>A0A428ZEI4</accession>
<sequence>MARVTVLIVGGGPVGLSLAIRLAQLGVVGSAAAVGNAIYNATGIRIRNTPSRWTRSSSSSREPSGRDPRSSCRTCPKVTCHVPVLLRLQHR</sequence>
<dbReference type="Proteomes" id="UP000287547">
    <property type="component" value="Unassembled WGS sequence"/>
</dbReference>
<feature type="compositionally biased region" description="Low complexity" evidence="1">
    <location>
        <begin position="50"/>
        <end position="62"/>
    </location>
</feature>
<dbReference type="SUPFAM" id="SSF51905">
    <property type="entry name" value="FAD/NAD(P)-binding domain"/>
    <property type="match status" value="1"/>
</dbReference>
<proteinExistence type="predicted"/>